<gene>
    <name evidence="3" type="ORF">CB0940_06922</name>
</gene>
<proteinExistence type="predicted"/>
<evidence type="ECO:0000256" key="1">
    <source>
        <dbReference type="SAM" id="MobiDB-lite"/>
    </source>
</evidence>
<sequence>MPTGRTVGIALGVTTGVAVLFAIFMLVRKKHIYISFIPGLGESRDRLAARTGHQGRRLKGKNNVRSVEVPFGQKLQVYKGPEVRGGEDVERGEGGDVREDGR</sequence>
<feature type="transmembrane region" description="Helical" evidence="2">
    <location>
        <begin position="6"/>
        <end position="27"/>
    </location>
</feature>
<dbReference type="AlphaFoldDB" id="A0A2G5H964"/>
<comment type="caution">
    <text evidence="3">The sequence shown here is derived from an EMBL/GenBank/DDBJ whole genome shotgun (WGS) entry which is preliminary data.</text>
</comment>
<keyword evidence="2" id="KW-0472">Membrane</keyword>
<keyword evidence="2" id="KW-1133">Transmembrane helix</keyword>
<evidence type="ECO:0000313" key="3">
    <source>
        <dbReference type="EMBL" id="PIA89078.1"/>
    </source>
</evidence>
<evidence type="ECO:0000256" key="2">
    <source>
        <dbReference type="SAM" id="Phobius"/>
    </source>
</evidence>
<protein>
    <submittedName>
        <fullName evidence="3">Uncharacterized protein</fullName>
    </submittedName>
</protein>
<name>A0A2G5H964_CERBT</name>
<evidence type="ECO:0000313" key="4">
    <source>
        <dbReference type="Proteomes" id="UP000230605"/>
    </source>
</evidence>
<keyword evidence="2" id="KW-0812">Transmembrane</keyword>
<reference evidence="3 4" key="1">
    <citation type="submission" date="2015-10" db="EMBL/GenBank/DDBJ databases">
        <title>The cercosporin biosynthetic gene cluster was horizontally transferred to several fungal lineages and shown to be expanded in Cercospora beticola based on microsynteny with recipient genomes.</title>
        <authorList>
            <person name="De Jonge R."/>
            <person name="Ebert M.K."/>
            <person name="Suttle J.C."/>
            <person name="Jurick Ii W.M."/>
            <person name="Secor G.A."/>
            <person name="Thomma B.P."/>
            <person name="Van De Peer Y."/>
            <person name="Bolton M.D."/>
        </authorList>
    </citation>
    <scope>NUCLEOTIDE SEQUENCE [LARGE SCALE GENOMIC DNA]</scope>
    <source>
        <strain evidence="3 4">09-40</strain>
    </source>
</reference>
<feature type="region of interest" description="Disordered" evidence="1">
    <location>
        <begin position="81"/>
        <end position="102"/>
    </location>
</feature>
<accession>A0A2G5H964</accession>
<dbReference type="OrthoDB" id="3650601at2759"/>
<dbReference type="EMBL" id="LKMD01000108">
    <property type="protein sequence ID" value="PIA89078.1"/>
    <property type="molecule type" value="Genomic_DNA"/>
</dbReference>
<dbReference type="Proteomes" id="UP000230605">
    <property type="component" value="Chromosome 5"/>
</dbReference>
<organism evidence="3 4">
    <name type="scientific">Cercospora beticola</name>
    <name type="common">Sugarbeet leaf spot fungus</name>
    <dbReference type="NCBI Taxonomy" id="122368"/>
    <lineage>
        <taxon>Eukaryota</taxon>
        <taxon>Fungi</taxon>
        <taxon>Dikarya</taxon>
        <taxon>Ascomycota</taxon>
        <taxon>Pezizomycotina</taxon>
        <taxon>Dothideomycetes</taxon>
        <taxon>Dothideomycetidae</taxon>
        <taxon>Mycosphaerellales</taxon>
        <taxon>Mycosphaerellaceae</taxon>
        <taxon>Cercospora</taxon>
    </lineage>
</organism>